<proteinExistence type="predicted"/>
<evidence type="ECO:0000313" key="1">
    <source>
        <dbReference type="EMBL" id="GFY38603.1"/>
    </source>
</evidence>
<name>A0A8X6WNV5_9ARAC</name>
<dbReference type="Proteomes" id="UP000886998">
    <property type="component" value="Unassembled WGS sequence"/>
</dbReference>
<sequence length="95" mass="10720">MLLKTNADRKLRQFWVSRLLELEVLSASDSIVLLIQSRWSNPAGTLTAVKCLKDVFPPQTTPYTIVAGGKFIVMNDDARLQLAGFVAEYLEHERL</sequence>
<reference evidence="1" key="1">
    <citation type="submission" date="2020-08" db="EMBL/GenBank/DDBJ databases">
        <title>Multicomponent nature underlies the extraordinary mechanical properties of spider dragline silk.</title>
        <authorList>
            <person name="Kono N."/>
            <person name="Nakamura H."/>
            <person name="Mori M."/>
            <person name="Yoshida Y."/>
            <person name="Ohtoshi R."/>
            <person name="Malay A.D."/>
            <person name="Moran D.A.P."/>
            <person name="Tomita M."/>
            <person name="Numata K."/>
            <person name="Arakawa K."/>
        </authorList>
    </citation>
    <scope>NUCLEOTIDE SEQUENCE</scope>
</reference>
<gene>
    <name evidence="1" type="ORF">TNIN_166671</name>
</gene>
<protein>
    <submittedName>
        <fullName evidence="1">Uncharacterized protein</fullName>
    </submittedName>
</protein>
<organism evidence="1 2">
    <name type="scientific">Trichonephila inaurata madagascariensis</name>
    <dbReference type="NCBI Taxonomy" id="2747483"/>
    <lineage>
        <taxon>Eukaryota</taxon>
        <taxon>Metazoa</taxon>
        <taxon>Ecdysozoa</taxon>
        <taxon>Arthropoda</taxon>
        <taxon>Chelicerata</taxon>
        <taxon>Arachnida</taxon>
        <taxon>Araneae</taxon>
        <taxon>Araneomorphae</taxon>
        <taxon>Entelegynae</taxon>
        <taxon>Araneoidea</taxon>
        <taxon>Nephilidae</taxon>
        <taxon>Trichonephila</taxon>
        <taxon>Trichonephila inaurata</taxon>
    </lineage>
</organism>
<evidence type="ECO:0000313" key="2">
    <source>
        <dbReference type="Proteomes" id="UP000886998"/>
    </source>
</evidence>
<accession>A0A8X6WNV5</accession>
<dbReference type="EMBL" id="BMAV01000947">
    <property type="protein sequence ID" value="GFY38603.1"/>
    <property type="molecule type" value="Genomic_DNA"/>
</dbReference>
<comment type="caution">
    <text evidence="1">The sequence shown here is derived from an EMBL/GenBank/DDBJ whole genome shotgun (WGS) entry which is preliminary data.</text>
</comment>
<dbReference type="AlphaFoldDB" id="A0A8X6WNV5"/>
<keyword evidence="2" id="KW-1185">Reference proteome</keyword>